<dbReference type="PROSITE" id="PS51843">
    <property type="entry name" value="NR_LBD"/>
    <property type="match status" value="1"/>
</dbReference>
<evidence type="ECO:0000256" key="1">
    <source>
        <dbReference type="ARBA" id="ARBA00023015"/>
    </source>
</evidence>
<protein>
    <recommendedName>
        <fullName evidence="4">NR LBD domain-containing protein</fullName>
    </recommendedName>
</protein>
<evidence type="ECO:0000256" key="2">
    <source>
        <dbReference type="ARBA" id="ARBA00023163"/>
    </source>
</evidence>
<dbReference type="PANTHER" id="PTHR45680">
    <property type="entry name" value="NUCLEAR HORMONE RECEPTOR FAMILY"/>
    <property type="match status" value="1"/>
</dbReference>
<keyword evidence="6" id="KW-1185">Reference proteome</keyword>
<dbReference type="AlphaFoldDB" id="A0A4U5LR31"/>
<comment type="caution">
    <text evidence="5">The sequence shown here is derived from an EMBL/GenBank/DDBJ whole genome shotgun (WGS) entry which is preliminary data.</text>
</comment>
<accession>A0A4U5LR31</accession>
<dbReference type="Gene3D" id="1.10.565.10">
    <property type="entry name" value="Retinoid X Receptor"/>
    <property type="match status" value="1"/>
</dbReference>
<dbReference type="EMBL" id="AZBU02000013">
    <property type="protein sequence ID" value="TKR58422.1"/>
    <property type="molecule type" value="Genomic_DNA"/>
</dbReference>
<dbReference type="InterPro" id="IPR035500">
    <property type="entry name" value="NHR-like_dom_sf"/>
</dbReference>
<feature type="domain" description="NR LBD" evidence="4">
    <location>
        <begin position="1"/>
        <end position="155"/>
    </location>
</feature>
<dbReference type="InterPro" id="IPR000536">
    <property type="entry name" value="Nucl_hrmn_rcpt_lig-bd"/>
</dbReference>
<evidence type="ECO:0000313" key="5">
    <source>
        <dbReference type="EMBL" id="TKR58422.1"/>
    </source>
</evidence>
<evidence type="ECO:0000259" key="4">
    <source>
        <dbReference type="PROSITE" id="PS51843"/>
    </source>
</evidence>
<dbReference type="InterPro" id="IPR051152">
    <property type="entry name" value="C.elegans_Orphan_NR"/>
</dbReference>
<name>A0A4U5LR31_STECR</name>
<proteinExistence type="predicted"/>
<sequence>MCSGEIIDVEHIRYEVPPEMSDLSEKKMQGICRPWTTFCNKTMMNPMKLLEPSEVELMYVTGLMLWSIPDDSEEAAQLSPDTLHLAKEMSQRLHDELFHYYKYECKIDNFVSRVSELMKLISLTEKAVAVRDDDIMLTKMFNVFKLDLFMAELFQ</sequence>
<gene>
    <name evidence="5" type="ORF">L596_029867</name>
</gene>
<evidence type="ECO:0000256" key="3">
    <source>
        <dbReference type="ARBA" id="ARBA00023170"/>
    </source>
</evidence>
<reference evidence="5 6" key="1">
    <citation type="journal article" date="2015" name="Genome Biol.">
        <title>Comparative genomics of Steinernema reveals deeply conserved gene regulatory networks.</title>
        <authorList>
            <person name="Dillman A.R."/>
            <person name="Macchietto M."/>
            <person name="Porter C.F."/>
            <person name="Rogers A."/>
            <person name="Williams B."/>
            <person name="Antoshechkin I."/>
            <person name="Lee M.M."/>
            <person name="Goodwin Z."/>
            <person name="Lu X."/>
            <person name="Lewis E.E."/>
            <person name="Goodrich-Blair H."/>
            <person name="Stock S.P."/>
            <person name="Adams B.J."/>
            <person name="Sternberg P.W."/>
            <person name="Mortazavi A."/>
        </authorList>
    </citation>
    <scope>NUCLEOTIDE SEQUENCE [LARGE SCALE GENOMIC DNA]</scope>
    <source>
        <strain evidence="5 6">ALL</strain>
    </source>
</reference>
<keyword evidence="3" id="KW-0675">Receptor</keyword>
<dbReference type="PANTHER" id="PTHR45680:SF23">
    <property type="entry name" value="NUCLEAR HORMONE RECEPTOR FAMILY"/>
    <property type="match status" value="1"/>
</dbReference>
<dbReference type="Pfam" id="PF00104">
    <property type="entry name" value="Hormone_recep"/>
    <property type="match status" value="1"/>
</dbReference>
<reference evidence="5 6" key="2">
    <citation type="journal article" date="2019" name="G3 (Bethesda)">
        <title>Hybrid Assembly of the Genome of the Entomopathogenic Nematode Steinernema carpocapsae Identifies the X-Chromosome.</title>
        <authorList>
            <person name="Serra L."/>
            <person name="Macchietto M."/>
            <person name="Macias-Munoz A."/>
            <person name="McGill C.J."/>
            <person name="Rodriguez I.M."/>
            <person name="Rodriguez B."/>
            <person name="Murad R."/>
            <person name="Mortazavi A."/>
        </authorList>
    </citation>
    <scope>NUCLEOTIDE SEQUENCE [LARGE SCALE GENOMIC DNA]</scope>
    <source>
        <strain evidence="5 6">ALL</strain>
    </source>
</reference>
<organism evidence="5 6">
    <name type="scientific">Steinernema carpocapsae</name>
    <name type="common">Entomopathogenic nematode</name>
    <dbReference type="NCBI Taxonomy" id="34508"/>
    <lineage>
        <taxon>Eukaryota</taxon>
        <taxon>Metazoa</taxon>
        <taxon>Ecdysozoa</taxon>
        <taxon>Nematoda</taxon>
        <taxon>Chromadorea</taxon>
        <taxon>Rhabditida</taxon>
        <taxon>Tylenchina</taxon>
        <taxon>Panagrolaimomorpha</taxon>
        <taxon>Strongyloidoidea</taxon>
        <taxon>Steinernematidae</taxon>
        <taxon>Steinernema</taxon>
    </lineage>
</organism>
<dbReference type="OrthoDB" id="5789759at2759"/>
<keyword evidence="2" id="KW-0804">Transcription</keyword>
<evidence type="ECO:0000313" key="6">
    <source>
        <dbReference type="Proteomes" id="UP000298663"/>
    </source>
</evidence>
<dbReference type="SUPFAM" id="SSF48508">
    <property type="entry name" value="Nuclear receptor ligand-binding domain"/>
    <property type="match status" value="1"/>
</dbReference>
<dbReference type="Proteomes" id="UP000298663">
    <property type="component" value="Unassembled WGS sequence"/>
</dbReference>
<keyword evidence="1" id="KW-0805">Transcription regulation</keyword>